<comment type="similarity">
    <text evidence="1">Belongs to the LysR transcriptional regulatory family.</text>
</comment>
<evidence type="ECO:0000313" key="6">
    <source>
        <dbReference type="EMBL" id="MFC0686777.1"/>
    </source>
</evidence>
<dbReference type="Pfam" id="PF00126">
    <property type="entry name" value="HTH_1"/>
    <property type="match status" value="1"/>
</dbReference>
<evidence type="ECO:0000256" key="2">
    <source>
        <dbReference type="ARBA" id="ARBA00023015"/>
    </source>
</evidence>
<keyword evidence="4" id="KW-0804">Transcription</keyword>
<evidence type="ECO:0000256" key="3">
    <source>
        <dbReference type="ARBA" id="ARBA00023125"/>
    </source>
</evidence>
<dbReference type="InterPro" id="IPR005119">
    <property type="entry name" value="LysR_subst-bd"/>
</dbReference>
<gene>
    <name evidence="6" type="ORF">ACFFF8_19515</name>
</gene>
<evidence type="ECO:0000259" key="5">
    <source>
        <dbReference type="PROSITE" id="PS50931"/>
    </source>
</evidence>
<organism evidence="6 7">
    <name type="scientific">Novosphingobium clariflavum</name>
    <dbReference type="NCBI Taxonomy" id="2029884"/>
    <lineage>
        <taxon>Bacteria</taxon>
        <taxon>Pseudomonadati</taxon>
        <taxon>Pseudomonadota</taxon>
        <taxon>Alphaproteobacteria</taxon>
        <taxon>Sphingomonadales</taxon>
        <taxon>Sphingomonadaceae</taxon>
        <taxon>Novosphingobium</taxon>
    </lineage>
</organism>
<keyword evidence="3" id="KW-0238">DNA-binding</keyword>
<dbReference type="InterPro" id="IPR036388">
    <property type="entry name" value="WH-like_DNA-bd_sf"/>
</dbReference>
<dbReference type="Gene3D" id="1.10.10.10">
    <property type="entry name" value="Winged helix-like DNA-binding domain superfamily/Winged helix DNA-binding domain"/>
    <property type="match status" value="1"/>
</dbReference>
<proteinExistence type="inferred from homology"/>
<keyword evidence="2" id="KW-0805">Transcription regulation</keyword>
<dbReference type="Gene3D" id="3.40.190.10">
    <property type="entry name" value="Periplasmic binding protein-like II"/>
    <property type="match status" value="2"/>
</dbReference>
<dbReference type="EMBL" id="JBHLTM010000075">
    <property type="protein sequence ID" value="MFC0686777.1"/>
    <property type="molecule type" value="Genomic_DNA"/>
</dbReference>
<dbReference type="SUPFAM" id="SSF53850">
    <property type="entry name" value="Periplasmic binding protein-like II"/>
    <property type="match status" value="1"/>
</dbReference>
<comment type="caution">
    <text evidence="6">The sequence shown here is derived from an EMBL/GenBank/DDBJ whole genome shotgun (WGS) entry which is preliminary data.</text>
</comment>
<dbReference type="InterPro" id="IPR000847">
    <property type="entry name" value="LysR_HTH_N"/>
</dbReference>
<evidence type="ECO:0000256" key="1">
    <source>
        <dbReference type="ARBA" id="ARBA00009437"/>
    </source>
</evidence>
<accession>A0ABV6SBZ8</accession>
<sequence length="307" mass="33980">MTGQIGWPSRLAMFDLSQLRCFVAAAEELHFGRAARRLNMTQSPLSRQIQLLERILGVTLLERTSRQVQLTPAGSAFLIESRRILRLAEGAALAARRIAKGDAGRVVIGFTAASGYDLLPRIVAQALAKLPNIELELREMVTSEQLDALLTGLIDLAFVRPPIDRAEFDHVLIHREPMLAALPSGDPRQAKAALDLSDFDEKPLIMYSRQGAGYFHEMLVKLFAEASVTPSYVQHVTQIHSMLGLVRSGLAAAIVPEAAKSLHMTDVHLRTIRTTPEAPAELLLAWHRENENPALDVMRQLCFETLL</sequence>
<feature type="domain" description="HTH lysR-type" evidence="5">
    <location>
        <begin position="14"/>
        <end position="71"/>
    </location>
</feature>
<evidence type="ECO:0000313" key="7">
    <source>
        <dbReference type="Proteomes" id="UP001589858"/>
    </source>
</evidence>
<dbReference type="PANTHER" id="PTHR30346:SF0">
    <property type="entry name" value="HCA OPERON TRANSCRIPTIONAL ACTIVATOR HCAR"/>
    <property type="match status" value="1"/>
</dbReference>
<dbReference type="PROSITE" id="PS50931">
    <property type="entry name" value="HTH_LYSR"/>
    <property type="match status" value="1"/>
</dbReference>
<dbReference type="SUPFAM" id="SSF46785">
    <property type="entry name" value="Winged helix' DNA-binding domain"/>
    <property type="match status" value="1"/>
</dbReference>
<keyword evidence="7" id="KW-1185">Reference proteome</keyword>
<dbReference type="PRINTS" id="PR00039">
    <property type="entry name" value="HTHLYSR"/>
</dbReference>
<name>A0ABV6SBZ8_9SPHN</name>
<dbReference type="InterPro" id="IPR036390">
    <property type="entry name" value="WH_DNA-bd_sf"/>
</dbReference>
<protein>
    <submittedName>
        <fullName evidence="6">LysR family transcriptional regulator</fullName>
    </submittedName>
</protein>
<reference evidence="6 7" key="1">
    <citation type="submission" date="2024-09" db="EMBL/GenBank/DDBJ databases">
        <authorList>
            <person name="Sun Q."/>
            <person name="Mori K."/>
        </authorList>
    </citation>
    <scope>NUCLEOTIDE SEQUENCE [LARGE SCALE GENOMIC DNA]</scope>
    <source>
        <strain evidence="6 7">CICC 11035S</strain>
    </source>
</reference>
<dbReference type="Proteomes" id="UP001589858">
    <property type="component" value="Unassembled WGS sequence"/>
</dbReference>
<dbReference type="Pfam" id="PF03466">
    <property type="entry name" value="LysR_substrate"/>
    <property type="match status" value="1"/>
</dbReference>
<dbReference type="PANTHER" id="PTHR30346">
    <property type="entry name" value="TRANSCRIPTIONAL DUAL REGULATOR HCAR-RELATED"/>
    <property type="match status" value="1"/>
</dbReference>
<evidence type="ECO:0000256" key="4">
    <source>
        <dbReference type="ARBA" id="ARBA00023163"/>
    </source>
</evidence>
<dbReference type="RefSeq" id="WP_267218579.1">
    <property type="nucleotide sequence ID" value="NZ_JAPCWC010000001.1"/>
</dbReference>